<dbReference type="EMBL" id="JBHPBY010000060">
    <property type="protein sequence ID" value="MFC1849810.1"/>
    <property type="molecule type" value="Genomic_DNA"/>
</dbReference>
<feature type="domain" description="Transposase IS200-like" evidence="1">
    <location>
        <begin position="2"/>
        <end position="55"/>
    </location>
</feature>
<accession>A0ABV6YUG0</accession>
<reference evidence="2 3" key="1">
    <citation type="submission" date="2024-09" db="EMBL/GenBank/DDBJ databases">
        <title>Laminarin stimulates single cell rates of sulfate reduction while oxygen inhibits transcriptomic activity in coastal marine sediment.</title>
        <authorList>
            <person name="Lindsay M."/>
            <person name="Orcutt B."/>
            <person name="Emerson D."/>
            <person name="Stepanauskas R."/>
            <person name="D'Angelo T."/>
        </authorList>
    </citation>
    <scope>NUCLEOTIDE SEQUENCE [LARGE SCALE GENOMIC DNA]</scope>
    <source>
        <strain evidence="2">SAG AM-311-K15</strain>
    </source>
</reference>
<organism evidence="2 3">
    <name type="scientific">candidate division CSSED10-310 bacterium</name>
    <dbReference type="NCBI Taxonomy" id="2855610"/>
    <lineage>
        <taxon>Bacteria</taxon>
        <taxon>Bacteria division CSSED10-310</taxon>
    </lineage>
</organism>
<evidence type="ECO:0000313" key="3">
    <source>
        <dbReference type="Proteomes" id="UP001594351"/>
    </source>
</evidence>
<dbReference type="InterPro" id="IPR002686">
    <property type="entry name" value="Transposase_17"/>
</dbReference>
<sequence>TITVAQMAKLMKGGSSEIINQERLFPFRFSWQHEYGCVTFGKNDLQNLRQYVSEQRVHHDHKTTDDNLECTDFRDLGLQHAWGDDD</sequence>
<comment type="caution">
    <text evidence="2">The sequence shown here is derived from an EMBL/GenBank/DDBJ whole genome shotgun (WGS) entry which is preliminary data.</text>
</comment>
<gene>
    <name evidence="2" type="ORF">ACFL27_06340</name>
</gene>
<keyword evidence="3" id="KW-1185">Reference proteome</keyword>
<dbReference type="Gene3D" id="3.30.70.1290">
    <property type="entry name" value="Transposase IS200-like"/>
    <property type="match status" value="1"/>
</dbReference>
<proteinExistence type="predicted"/>
<dbReference type="InterPro" id="IPR036515">
    <property type="entry name" value="Transposase_17_sf"/>
</dbReference>
<dbReference type="Pfam" id="PF01797">
    <property type="entry name" value="Y1_Tnp"/>
    <property type="match status" value="1"/>
</dbReference>
<evidence type="ECO:0000259" key="1">
    <source>
        <dbReference type="Pfam" id="PF01797"/>
    </source>
</evidence>
<dbReference type="SUPFAM" id="SSF143422">
    <property type="entry name" value="Transposase IS200-like"/>
    <property type="match status" value="1"/>
</dbReference>
<evidence type="ECO:0000313" key="2">
    <source>
        <dbReference type="EMBL" id="MFC1849810.1"/>
    </source>
</evidence>
<feature type="non-terminal residue" evidence="2">
    <location>
        <position position="1"/>
    </location>
</feature>
<protein>
    <submittedName>
        <fullName evidence="2">Transposase</fullName>
    </submittedName>
</protein>
<dbReference type="Proteomes" id="UP001594351">
    <property type="component" value="Unassembled WGS sequence"/>
</dbReference>
<name>A0ABV6YUG0_UNCC1</name>